<keyword evidence="3" id="KW-1185">Reference proteome</keyword>
<dbReference type="EMBL" id="ML119833">
    <property type="protein sequence ID" value="RPA73117.1"/>
    <property type="molecule type" value="Genomic_DNA"/>
</dbReference>
<gene>
    <name evidence="2" type="ORF">BJ508DRAFT_381226</name>
</gene>
<protein>
    <submittedName>
        <fullName evidence="2">Uncharacterized protein</fullName>
    </submittedName>
</protein>
<sequence length="389" mass="44771">MSASTNTASGSGSGSRPTTFTKSPKRNPFLDPIITPEINPGPHTSVLGSPPILPIPICGRESMDPAENIIALKRIYFQSTIIDRWNFTLLFTTLQKSEDQQRFEGDHEFRRIRTITCSFTLPKAIDEEKKDHRVFVYIFRCSPWNGPHSEVLVHEFDIGYTYSGLIAQSETFAKEAKDRAIATLRTTSNPERFKQQALKDAEKANHPFTCYIDLPKPLHAGSSMNLTGPRADFFRGQTCRFCNLERESSANIRAKNFYTELRVQSSPLWHLLPPSHFGGTWEDYSSNWGRPEETGKWIWAFETPEKRKALPEVDVMKEALWVLEKERERLEREVGEKVKREEERRERERKEMEAKKKANREVVRWLRWEVYVLVGLVAGYIVSAEGAGM</sequence>
<proteinExistence type="predicted"/>
<feature type="region of interest" description="Disordered" evidence="1">
    <location>
        <begin position="334"/>
        <end position="353"/>
    </location>
</feature>
<reference evidence="2 3" key="1">
    <citation type="journal article" date="2018" name="Nat. Ecol. Evol.">
        <title>Pezizomycetes genomes reveal the molecular basis of ectomycorrhizal truffle lifestyle.</title>
        <authorList>
            <person name="Murat C."/>
            <person name="Payen T."/>
            <person name="Noel B."/>
            <person name="Kuo A."/>
            <person name="Morin E."/>
            <person name="Chen J."/>
            <person name="Kohler A."/>
            <person name="Krizsan K."/>
            <person name="Balestrini R."/>
            <person name="Da Silva C."/>
            <person name="Montanini B."/>
            <person name="Hainaut M."/>
            <person name="Levati E."/>
            <person name="Barry K.W."/>
            <person name="Belfiori B."/>
            <person name="Cichocki N."/>
            <person name="Clum A."/>
            <person name="Dockter R.B."/>
            <person name="Fauchery L."/>
            <person name="Guy J."/>
            <person name="Iotti M."/>
            <person name="Le Tacon F."/>
            <person name="Lindquist E.A."/>
            <person name="Lipzen A."/>
            <person name="Malagnac F."/>
            <person name="Mello A."/>
            <person name="Molinier V."/>
            <person name="Miyauchi S."/>
            <person name="Poulain J."/>
            <person name="Riccioni C."/>
            <person name="Rubini A."/>
            <person name="Sitrit Y."/>
            <person name="Splivallo R."/>
            <person name="Traeger S."/>
            <person name="Wang M."/>
            <person name="Zifcakova L."/>
            <person name="Wipf D."/>
            <person name="Zambonelli A."/>
            <person name="Paolocci F."/>
            <person name="Nowrousian M."/>
            <person name="Ottonello S."/>
            <person name="Baldrian P."/>
            <person name="Spatafora J.W."/>
            <person name="Henrissat B."/>
            <person name="Nagy L.G."/>
            <person name="Aury J.M."/>
            <person name="Wincker P."/>
            <person name="Grigoriev I.V."/>
            <person name="Bonfante P."/>
            <person name="Martin F.M."/>
        </authorList>
    </citation>
    <scope>NUCLEOTIDE SEQUENCE [LARGE SCALE GENOMIC DNA]</scope>
    <source>
        <strain evidence="2 3">RN42</strain>
    </source>
</reference>
<evidence type="ECO:0000313" key="3">
    <source>
        <dbReference type="Proteomes" id="UP000275078"/>
    </source>
</evidence>
<evidence type="ECO:0000313" key="2">
    <source>
        <dbReference type="EMBL" id="RPA73117.1"/>
    </source>
</evidence>
<dbReference type="Proteomes" id="UP000275078">
    <property type="component" value="Unassembled WGS sequence"/>
</dbReference>
<feature type="compositionally biased region" description="Low complexity" evidence="1">
    <location>
        <begin position="1"/>
        <end position="10"/>
    </location>
</feature>
<name>A0A3N4HIB7_ASCIM</name>
<organism evidence="2 3">
    <name type="scientific">Ascobolus immersus RN42</name>
    <dbReference type="NCBI Taxonomy" id="1160509"/>
    <lineage>
        <taxon>Eukaryota</taxon>
        <taxon>Fungi</taxon>
        <taxon>Dikarya</taxon>
        <taxon>Ascomycota</taxon>
        <taxon>Pezizomycotina</taxon>
        <taxon>Pezizomycetes</taxon>
        <taxon>Pezizales</taxon>
        <taxon>Ascobolaceae</taxon>
        <taxon>Ascobolus</taxon>
    </lineage>
</organism>
<evidence type="ECO:0000256" key="1">
    <source>
        <dbReference type="SAM" id="MobiDB-lite"/>
    </source>
</evidence>
<dbReference type="AlphaFoldDB" id="A0A3N4HIB7"/>
<feature type="region of interest" description="Disordered" evidence="1">
    <location>
        <begin position="1"/>
        <end position="35"/>
    </location>
</feature>
<accession>A0A3N4HIB7</accession>